<dbReference type="AlphaFoldDB" id="A0A0A1UAB9"/>
<gene>
    <name evidence="3" type="ORF">EIN_399700</name>
</gene>
<dbReference type="RefSeq" id="XP_004258701.1">
    <property type="nucleotide sequence ID" value="XM_004258653.1"/>
</dbReference>
<proteinExistence type="predicted"/>
<dbReference type="Proteomes" id="UP000014680">
    <property type="component" value="Unassembled WGS sequence"/>
</dbReference>
<dbReference type="KEGG" id="eiv:EIN_399700"/>
<evidence type="ECO:0000313" key="3">
    <source>
        <dbReference type="EMBL" id="ELP91930.1"/>
    </source>
</evidence>
<sequence>MSYPLKNTTTISRFAPEVEPAKARTMLLETYLYIRDLYNEYGTDTTKMFRDVKLNYLQKTKDQLQRLLDHYLKEKTLEDIKEQVDDIDNFEGKTNVDKELDGLEDELKELGLDEISSDEDIEKKIIDELGIDENVSDVSSLEEDGQGWYYFKTDADYPGNNKMEEEENEEEKEVKENHTEHVKKEEQKDEKKSNSYRVEKQLKNVERKKAIREKKVQGKSDSKKPMTKEMKEDAKKKKRIKKIKTF</sequence>
<feature type="region of interest" description="Disordered" evidence="2">
    <location>
        <begin position="152"/>
        <end position="246"/>
    </location>
</feature>
<feature type="compositionally biased region" description="Basic residues" evidence="2">
    <location>
        <begin position="236"/>
        <end position="246"/>
    </location>
</feature>
<dbReference type="OMA" id="ENEEQQM"/>
<accession>A0A0A1UAB9</accession>
<evidence type="ECO:0000313" key="4">
    <source>
        <dbReference type="Proteomes" id="UP000014680"/>
    </source>
</evidence>
<dbReference type="VEuPathDB" id="AmoebaDB:EIN_399700"/>
<evidence type="ECO:0000256" key="1">
    <source>
        <dbReference type="SAM" id="Coils"/>
    </source>
</evidence>
<name>A0A0A1UAB9_ENTIV</name>
<dbReference type="GeneID" id="14890892"/>
<dbReference type="Pfam" id="PF09420">
    <property type="entry name" value="Nop16"/>
    <property type="match status" value="1"/>
</dbReference>
<evidence type="ECO:0000256" key="2">
    <source>
        <dbReference type="SAM" id="MobiDB-lite"/>
    </source>
</evidence>
<keyword evidence="1" id="KW-0175">Coiled coil</keyword>
<dbReference type="OrthoDB" id="285729at2759"/>
<organism evidence="3 4">
    <name type="scientific">Entamoeba invadens IP1</name>
    <dbReference type="NCBI Taxonomy" id="370355"/>
    <lineage>
        <taxon>Eukaryota</taxon>
        <taxon>Amoebozoa</taxon>
        <taxon>Evosea</taxon>
        <taxon>Archamoebae</taxon>
        <taxon>Mastigamoebida</taxon>
        <taxon>Entamoebidae</taxon>
        <taxon>Entamoeba</taxon>
    </lineage>
</organism>
<dbReference type="InterPro" id="IPR019002">
    <property type="entry name" value="Ribosome_biogenesis_Nop16"/>
</dbReference>
<feature type="coiled-coil region" evidence="1">
    <location>
        <begin position="54"/>
        <end position="113"/>
    </location>
</feature>
<protein>
    <submittedName>
        <fullName evidence="3">Uncharacterized protein</fullName>
    </submittedName>
</protein>
<dbReference type="EMBL" id="KB206411">
    <property type="protein sequence ID" value="ELP91930.1"/>
    <property type="molecule type" value="Genomic_DNA"/>
</dbReference>
<feature type="compositionally biased region" description="Basic and acidic residues" evidence="2">
    <location>
        <begin position="172"/>
        <end position="235"/>
    </location>
</feature>
<keyword evidence="4" id="KW-1185">Reference proteome</keyword>
<reference evidence="3 4" key="1">
    <citation type="submission" date="2012-10" db="EMBL/GenBank/DDBJ databases">
        <authorList>
            <person name="Zafar N."/>
            <person name="Inman J."/>
            <person name="Hall N."/>
            <person name="Lorenzi H."/>
            <person name="Caler E."/>
        </authorList>
    </citation>
    <scope>NUCLEOTIDE SEQUENCE [LARGE SCALE GENOMIC DNA]</scope>
    <source>
        <strain evidence="3 4">IP1</strain>
    </source>
</reference>